<protein>
    <recommendedName>
        <fullName evidence="3">DUF2284 domain-containing protein</fullName>
    </recommendedName>
</protein>
<dbReference type="Proteomes" id="UP000018934">
    <property type="component" value="Chromosome"/>
</dbReference>
<name>A0ABN4BT37_DEHRP</name>
<gene>
    <name evidence="1" type="ORF">DEHRE_10120</name>
</gene>
<evidence type="ECO:0000313" key="2">
    <source>
        <dbReference type="Proteomes" id="UP000018934"/>
    </source>
</evidence>
<evidence type="ECO:0008006" key="3">
    <source>
        <dbReference type="Google" id="ProtNLM"/>
    </source>
</evidence>
<dbReference type="EMBL" id="CP007033">
    <property type="protein sequence ID" value="AHF10389.1"/>
    <property type="molecule type" value="Genomic_DNA"/>
</dbReference>
<evidence type="ECO:0000313" key="1">
    <source>
        <dbReference type="EMBL" id="AHF10389.1"/>
    </source>
</evidence>
<accession>A0ABN4BT37</accession>
<dbReference type="InterPro" id="IPR019271">
    <property type="entry name" value="DUF2284_metal-binding"/>
</dbReference>
<reference evidence="1 2" key="1">
    <citation type="journal article" date="2013" name="Stand. Genomic Sci.">
        <title>Complete genome sequence of Dehalobacter restrictus PER-K23(T.).</title>
        <authorList>
            <person name="Kruse T."/>
            <person name="Maillard J."/>
            <person name="Goodwin L."/>
            <person name="Woyke T."/>
            <person name="Teshima H."/>
            <person name="Bruce D."/>
            <person name="Detter C."/>
            <person name="Tapia R."/>
            <person name="Han C."/>
            <person name="Huntemann M."/>
            <person name="Wei C.L."/>
            <person name="Han J."/>
            <person name="Chen A."/>
            <person name="Kyrpides N."/>
            <person name="Szeto E."/>
            <person name="Markowitz V."/>
            <person name="Ivanova N."/>
            <person name="Pagani I."/>
            <person name="Pati A."/>
            <person name="Pitluck S."/>
            <person name="Nolan M."/>
            <person name="Holliger C."/>
            <person name="Smidt H."/>
        </authorList>
    </citation>
    <scope>NUCLEOTIDE SEQUENCE [LARGE SCALE GENOMIC DNA]</scope>
    <source>
        <strain evidence="2">DSM 9455</strain>
    </source>
</reference>
<dbReference type="Gene3D" id="1.10.10.10">
    <property type="entry name" value="Winged helix-like DNA-binding domain superfamily/Winged helix DNA-binding domain"/>
    <property type="match status" value="1"/>
</dbReference>
<sequence>MNKIDYQNNDYDFLLQVKAEQQTAAILQKAMACDIFTAIEEGKSFGDLTNCLHLDEKGTFLFLDVLDKMGLIIRKEGYLCNAPVSAKYLSATSPFFSLDALKNGEISHIFIAERLTSMLEYFRGNVFLDRISPDVFSLSIQKFMMKQCRGISFNDQLPYDLIITGANYEKHAETINDDAVIAVMGRYSEEYSLYTAINLYENYLLQKDSSVLSANIFSAKDVSGFFEKRHMHQTPLLPLTGDISVIFASKNRHKLEELDITKEAQIYARLKRLPIQSITMINPQDVVMAHWTKDHCRYGCSSYGEKCCPPNSPSYEETRVKLDGYTKAFLIEGQPPTRDFQKLMLNAEKMVFKQGFYKAFSFWAGPCHICSECKPPAPPKKCTVTRPSMESAGIDVFATVSKQGFTMRTLKDKQEFVKYFGLLLLE</sequence>
<proteinExistence type="predicted"/>
<dbReference type="Pfam" id="PF10050">
    <property type="entry name" value="DUF2284"/>
    <property type="match status" value="1"/>
</dbReference>
<organism evidence="1 2">
    <name type="scientific">Dehalobacter restrictus (strain DSM 9455 / PER-K23)</name>
    <dbReference type="NCBI Taxonomy" id="871738"/>
    <lineage>
        <taxon>Bacteria</taxon>
        <taxon>Bacillati</taxon>
        <taxon>Bacillota</taxon>
        <taxon>Clostridia</taxon>
        <taxon>Eubacteriales</taxon>
        <taxon>Desulfitobacteriaceae</taxon>
        <taxon>Dehalobacter</taxon>
    </lineage>
</organism>
<dbReference type="InterPro" id="IPR036388">
    <property type="entry name" value="WH-like_DNA-bd_sf"/>
</dbReference>
<dbReference type="RefSeq" id="WP_015045234.1">
    <property type="nucleotide sequence ID" value="NZ_CP007033.1"/>
</dbReference>
<keyword evidence="2" id="KW-1185">Reference proteome</keyword>